<evidence type="ECO:0000313" key="2">
    <source>
        <dbReference type="Proteomes" id="UP000061348"/>
    </source>
</evidence>
<comment type="caution">
    <text evidence="1">The sequence shown here is derived from an EMBL/GenBank/DDBJ whole genome shotgun (WGS) entry which is preliminary data.</text>
</comment>
<gene>
    <name evidence="1" type="ORF">PFLmoz3_06209</name>
</gene>
<accession>A0A109KM03</accession>
<dbReference type="Proteomes" id="UP000061348">
    <property type="component" value="Unassembled WGS sequence"/>
</dbReference>
<dbReference type="EMBL" id="LCYA01000300">
    <property type="protein sequence ID" value="KWV71646.1"/>
    <property type="molecule type" value="Genomic_DNA"/>
</dbReference>
<proteinExistence type="predicted"/>
<organism evidence="1 2">
    <name type="scientific">Pseudomonas fluorescens</name>
    <dbReference type="NCBI Taxonomy" id="294"/>
    <lineage>
        <taxon>Bacteria</taxon>
        <taxon>Pseudomonadati</taxon>
        <taxon>Pseudomonadota</taxon>
        <taxon>Gammaproteobacteria</taxon>
        <taxon>Pseudomonadales</taxon>
        <taxon>Pseudomonadaceae</taxon>
        <taxon>Pseudomonas</taxon>
    </lineage>
</organism>
<protein>
    <submittedName>
        <fullName evidence="1">Uncharacterized protein</fullName>
    </submittedName>
</protein>
<dbReference type="AlphaFoldDB" id="A0A109KM03"/>
<sequence>MPSAFISAGVSLAPASAVGGAEVLPPENSRMATNSTSTATGIISHFRSPLLRMADLLAVGAILGTGFRLREMHGRVEAVDRW</sequence>
<evidence type="ECO:0000313" key="1">
    <source>
        <dbReference type="EMBL" id="KWV71646.1"/>
    </source>
</evidence>
<reference evidence="1 2" key="1">
    <citation type="submission" date="2015-05" db="EMBL/GenBank/DDBJ databases">
        <title>A genomic and transcriptomic approach to investigate the blue pigment phenotype in Pseudomonas fluorescens.</title>
        <authorList>
            <person name="Andreani N.A."/>
            <person name="Cardazzo B."/>
        </authorList>
    </citation>
    <scope>NUCLEOTIDE SEQUENCE [LARGE SCALE GENOMIC DNA]</scope>
    <source>
        <strain evidence="1 2">Ps_22</strain>
    </source>
</reference>
<name>A0A109KM03_PSEFL</name>